<evidence type="ECO:0000256" key="4">
    <source>
        <dbReference type="SAM" id="Coils"/>
    </source>
</evidence>
<dbReference type="RefSeq" id="XP_062753414.1">
    <property type="nucleotide sequence ID" value="XM_062902341.1"/>
</dbReference>
<evidence type="ECO:0000256" key="2">
    <source>
        <dbReference type="ARBA" id="ARBA00023043"/>
    </source>
</evidence>
<dbReference type="PANTHER" id="PTHR24198:SF165">
    <property type="entry name" value="ANKYRIN REPEAT-CONTAINING PROTEIN-RELATED"/>
    <property type="match status" value="1"/>
</dbReference>
<organism evidence="6 7">
    <name type="scientific">Trichoderma aggressivum f. europaeum</name>
    <dbReference type="NCBI Taxonomy" id="173218"/>
    <lineage>
        <taxon>Eukaryota</taxon>
        <taxon>Fungi</taxon>
        <taxon>Dikarya</taxon>
        <taxon>Ascomycota</taxon>
        <taxon>Pezizomycotina</taxon>
        <taxon>Sordariomycetes</taxon>
        <taxon>Hypocreomycetidae</taxon>
        <taxon>Hypocreales</taxon>
        <taxon>Hypocreaceae</taxon>
        <taxon>Trichoderma</taxon>
    </lineage>
</organism>
<comment type="caution">
    <text evidence="6">The sequence shown here is derived from an EMBL/GenBank/DDBJ whole genome shotgun (WGS) entry which is preliminary data.</text>
</comment>
<dbReference type="PROSITE" id="PS50088">
    <property type="entry name" value="ANK_REPEAT"/>
    <property type="match status" value="5"/>
</dbReference>
<evidence type="ECO:0000256" key="1">
    <source>
        <dbReference type="ARBA" id="ARBA00022737"/>
    </source>
</evidence>
<feature type="repeat" description="ANK" evidence="3">
    <location>
        <begin position="1460"/>
        <end position="1492"/>
    </location>
</feature>
<feature type="repeat" description="ANK" evidence="3">
    <location>
        <begin position="692"/>
        <end position="715"/>
    </location>
</feature>
<feature type="compositionally biased region" description="Basic and acidic residues" evidence="5">
    <location>
        <begin position="1156"/>
        <end position="1165"/>
    </location>
</feature>
<keyword evidence="1" id="KW-0677">Repeat</keyword>
<keyword evidence="2 3" id="KW-0040">ANK repeat</keyword>
<dbReference type="GeneID" id="87922245"/>
<proteinExistence type="predicted"/>
<feature type="compositionally biased region" description="Basic and acidic residues" evidence="5">
    <location>
        <begin position="614"/>
        <end position="624"/>
    </location>
</feature>
<feature type="repeat" description="ANK" evidence="3">
    <location>
        <begin position="566"/>
        <end position="598"/>
    </location>
</feature>
<keyword evidence="7" id="KW-1185">Reference proteome</keyword>
<feature type="compositionally biased region" description="Acidic residues" evidence="5">
    <location>
        <begin position="1166"/>
        <end position="1182"/>
    </location>
</feature>
<dbReference type="Gene3D" id="1.25.40.20">
    <property type="entry name" value="Ankyrin repeat-containing domain"/>
    <property type="match status" value="4"/>
</dbReference>
<dbReference type="PROSITE" id="PS50297">
    <property type="entry name" value="ANK_REP_REGION"/>
    <property type="match status" value="4"/>
</dbReference>
<accession>A0AAE1IDB7</accession>
<evidence type="ECO:0000313" key="6">
    <source>
        <dbReference type="EMBL" id="KAK4067409.1"/>
    </source>
</evidence>
<dbReference type="EMBL" id="JAWRVG010000034">
    <property type="protein sequence ID" value="KAK4067409.1"/>
    <property type="molecule type" value="Genomic_DNA"/>
</dbReference>
<evidence type="ECO:0000313" key="7">
    <source>
        <dbReference type="Proteomes" id="UP001273209"/>
    </source>
</evidence>
<sequence>MALGDFPKLPASQVDLVKYIAQNPDKPMVEIMEPYRKFEAHLRSVFAQDRQNPILDDHYLNVVPLFTDDTKDITVRARDLAAESEEEKSKYIMALPDDKRRPHGSPATVADLSEFQKNFNIFSESSLAELDWNNVVAAGSSVVNTLLPVPKEFNVNKRKLREYYHEKFCPASDVDLFLYGLTHEEAIEKIKQIEQSIRDSILSEVTVVRTKYAITIASQYPVRHVQVVLRVYKSISEILTGFDIDAAGAAYNGKQVYVAPRTLGSIITQINHVDLTRRSPSYENRLSKYSHRDFEVYWPELDRSRVDPTIFERSFQRTLGLARLLVLERLPTTHARDAYLNKRRQERGRPALQRNHFHLQGNLKSYHEDEVADWLSEEDISNYHTFTVPYGEKFNAKRIEKLCYTRDLLLNAEWNQPKEREVYLHRHPAFFGRVEDVIEDCCGSCPKPVTPEEIEAAEKEAEIYISGKVTFLIDDPGRQQIGSFNPLTEQDWTDMAYIGNTARLFQSIAENDADDVLNWLSQEGADPNQRDYTGRAPLHLAAMISSPEVVRHLVDRGARLTARLADGKTALHLAAARGHAEIIKILMDKSDENEEAEEDRKDRKRKATRAQGSENKEDAQKSSEDAENAEEDSDVELVDNAETETEVHSIVTGSFVKVEKSAEDKEESALEEPEEGPDFYQINVLAWDIPCSPLHLAIAGGHEDAVKALCDYGADSILPVKFLSTNIHSNIAGAILTMTLALSLPSEKARSMAQLLLKLGATCSQADADGCTVFHRYVDSGKVDMVETLIDNDPRGVQAAINHLFFSGYMWRPDIISPLQSALEKGDPILVLKVLNAGASVEIDFDAWLKSAKVAPSQTSNLGNLEQTKKRYEESIEQPLIAAIRSGNTALVIQLLEKGANPNSVTRETQYALANESQRNWTTGATALDMVKRLITKLREYTGEKHAAREPEKQPGIDSYLEKFEPGTYQHWLVAFKVKAAQDRYQTEKDNYEKEVRRVAERRGNAEKVKAIKETISDLVELESILVAKGALVFSELYPDIKMDNRHNYSYIPPEPPKVTEFEYKFVFNGDSDMTEGKKDGYLQLMQAAWTGDIGTIKSLTLQAWGPNNEQAPLNMAIFDDSRNSPFSVAFLRGHYQTAKAMLEIIRAQWSAPEKEKVRYKMQSRDEDEEDEEDGDDEGESDNELRIVSETIDQAFTIDDIGKVSMQVKSHTRPIDVIRANAPGIVKKKDGSIQFGATLSLFVHAINDEDTAGLKFLLGLVSEYEQTETTGDEDESVKRFNLESNDFLSAVQSGNTEALSLLIKRTGAGIPLDHLVKKSGAELKQKPRFYQGLTVYGKKRKDWAQAGRNMVVRTTGLQTPPLLHAALGGRIEAVEFFLSDKPHRLYSEFAKSKAAAEDPRLKHLIQSPVGFDRVISKWLGADNDFVLHTAILAGPSKNSIELVKYLIESYPESIERKTSNGDTPLFIACRLGYVHFAKLLIGANADQATRNHMGENILHAAVAGNPKAASLRRLLDIIDPGLRSHLFTERKSLQANGLTPLHAWISQASGVVNDDYAVTSRRRRYHYHHQPSSPYSRTEDVVDMLKLMLEYSKGEELDMLNGAGDTCLHTAIMQRMISIVKILIDFKPQLLYRENAVGRTPAEVAHDKVTADQFLQQNKLQSTRTDKLDTWPTQAASTFIKCSTIEGLSDDQLREKVVELGLSDQYKPAQVAAIIGLVGLAPSQETLFDAARNSVIWDLCKTCMDKNPGKRRLVSLNEANDVAKRLGEKHTASRYFSIHARAEDDDEEPKDDEEEKDTRDFAAQQLSSKLGWAWRFDSFVGKDFGLEKCGECKSYHDGLCR</sequence>
<feature type="repeat" description="ANK" evidence="3">
    <location>
        <begin position="875"/>
        <end position="907"/>
    </location>
</feature>
<dbReference type="InterPro" id="IPR002110">
    <property type="entry name" value="Ankyrin_rpt"/>
</dbReference>
<dbReference type="Pfam" id="PF00023">
    <property type="entry name" value="Ank"/>
    <property type="match status" value="1"/>
</dbReference>
<feature type="repeat" description="ANK" evidence="3">
    <location>
        <begin position="533"/>
        <end position="565"/>
    </location>
</feature>
<evidence type="ECO:0008006" key="8">
    <source>
        <dbReference type="Google" id="ProtNLM"/>
    </source>
</evidence>
<feature type="region of interest" description="Disordered" evidence="5">
    <location>
        <begin position="1779"/>
        <end position="1798"/>
    </location>
</feature>
<name>A0AAE1IDB7_9HYPO</name>
<dbReference type="Proteomes" id="UP001273209">
    <property type="component" value="Unassembled WGS sequence"/>
</dbReference>
<dbReference type="SMART" id="SM00248">
    <property type="entry name" value="ANK"/>
    <property type="match status" value="13"/>
</dbReference>
<feature type="coiled-coil region" evidence="4">
    <location>
        <begin position="978"/>
        <end position="1009"/>
    </location>
</feature>
<dbReference type="InterPro" id="IPR036770">
    <property type="entry name" value="Ankyrin_rpt-contain_sf"/>
</dbReference>
<keyword evidence="4" id="KW-0175">Coiled coil</keyword>
<gene>
    <name evidence="6" type="ORF">Triagg1_7589</name>
</gene>
<feature type="compositionally biased region" description="Acidic residues" evidence="5">
    <location>
        <begin position="625"/>
        <end position="644"/>
    </location>
</feature>
<feature type="region of interest" description="Disordered" evidence="5">
    <location>
        <begin position="1156"/>
        <end position="1186"/>
    </location>
</feature>
<evidence type="ECO:0000256" key="3">
    <source>
        <dbReference type="PROSITE-ProRule" id="PRU00023"/>
    </source>
</evidence>
<feature type="region of interest" description="Disordered" evidence="5">
    <location>
        <begin position="591"/>
        <end position="647"/>
    </location>
</feature>
<dbReference type="PRINTS" id="PR01415">
    <property type="entry name" value="ANKYRIN"/>
</dbReference>
<dbReference type="SUPFAM" id="SSF48403">
    <property type="entry name" value="Ankyrin repeat"/>
    <property type="match status" value="2"/>
</dbReference>
<reference evidence="6" key="1">
    <citation type="submission" date="2023-11" db="EMBL/GenBank/DDBJ databases">
        <title>The genome sequences of three competitors of mushroom-forming fungi.</title>
        <authorList>
            <person name="Beijen E."/>
            <person name="Ohm R.A."/>
        </authorList>
    </citation>
    <scope>NUCLEOTIDE SEQUENCE</scope>
    <source>
        <strain evidence="6">CBS 100526</strain>
    </source>
</reference>
<evidence type="ECO:0000256" key="5">
    <source>
        <dbReference type="SAM" id="MobiDB-lite"/>
    </source>
</evidence>
<dbReference type="Pfam" id="PF12796">
    <property type="entry name" value="Ank_2"/>
    <property type="match status" value="2"/>
</dbReference>
<feature type="compositionally biased region" description="Acidic residues" evidence="5">
    <location>
        <begin position="1783"/>
        <end position="1795"/>
    </location>
</feature>
<protein>
    <recommendedName>
        <fullName evidence="8">Ankyrin repeat protein</fullName>
    </recommendedName>
</protein>
<dbReference type="PANTHER" id="PTHR24198">
    <property type="entry name" value="ANKYRIN REPEAT AND PROTEIN KINASE DOMAIN-CONTAINING PROTEIN"/>
    <property type="match status" value="1"/>
</dbReference>